<feature type="coiled-coil region" evidence="1">
    <location>
        <begin position="346"/>
        <end position="380"/>
    </location>
</feature>
<gene>
    <name evidence="4" type="ORF">Tci_020806</name>
</gene>
<evidence type="ECO:0000256" key="1">
    <source>
        <dbReference type="SAM" id="Coils"/>
    </source>
</evidence>
<dbReference type="EMBL" id="BKCJ010002478">
    <property type="protein sequence ID" value="GEU48828.1"/>
    <property type="molecule type" value="Genomic_DNA"/>
</dbReference>
<sequence length="726" mass="81598">IVTYRFGEKTNEKSAFVRIGHVFVKAARNWHTTPSTISAEEEACGFLDKALLSPDGLNEDGTLSIIDDVEETKEFFYDQMLSGLKSIGLALYLSVIGIGSSLSSFLISIIEKTPGGNGVDGLMIRKYFLAYTRIEVRQFRDTLTQHMESVKKSIDEKAKHKREYDSRIIKRQMQSKEGKVDLSKALDADLVVTKSSGTESEKHDTSSRSRNDAHAEDADIKPANDKEPMAEVDSNNTPDLTNMCHRGGEIDQNAKKCQVSSPLLDPSFDNMKTKFLNQSLESKNIFLKKTVAQLQKAFSRMEAHCVNMELKYKNQALKDGQHGHNLNETSNKAKIKKEIEVLETINIELEHSVAKLLTENEKLHNENDHLKQTYKDLHDSIKKTRVWKKDHNDSLITQINSKTVKNADLKAQIQEKVFANVALKNESIQLKGNSVDTKFSKPSILEKSIIQPPRNQSVVRQLNAFKSKRPNFSKLRNSNKPVEPKIHTQKLGRQIVTGHRFSPNKSSAAHEKTNTPRSCLRWIPTGRIFNTISLRWVPTGKIFTSSTTKVDCEPSNGSNEDITNPHECDQIINVSVAMASKQFSSGPALHSMTPATSSSGLVPNIVSQQPCIPPNRDDWDHLFQPMFNEYFNPPSIDVTRVQEAAAPRVAVLADSLMSTSIDQGYSINKYSINTRTRKISKIFSRSSSNIRQTHTLFKHLGKLTKDHPMENIIGDPSRSVSMKKQL</sequence>
<name>A0A6L2KH49_TANCI</name>
<feature type="region of interest" description="Disordered" evidence="2">
    <location>
        <begin position="193"/>
        <end position="242"/>
    </location>
</feature>
<comment type="caution">
    <text evidence="4">The sequence shown here is derived from an EMBL/GenBank/DDBJ whole genome shotgun (WGS) entry which is preliminary data.</text>
</comment>
<evidence type="ECO:0000313" key="4">
    <source>
        <dbReference type="EMBL" id="GEU48828.1"/>
    </source>
</evidence>
<evidence type="ECO:0000256" key="3">
    <source>
        <dbReference type="SAM" id="Phobius"/>
    </source>
</evidence>
<protein>
    <submittedName>
        <fullName evidence="4">Proton-dependent oligopeptide transporter family</fullName>
    </submittedName>
</protein>
<organism evidence="4">
    <name type="scientific">Tanacetum cinerariifolium</name>
    <name type="common">Dalmatian daisy</name>
    <name type="synonym">Chrysanthemum cinerariifolium</name>
    <dbReference type="NCBI Taxonomy" id="118510"/>
    <lineage>
        <taxon>Eukaryota</taxon>
        <taxon>Viridiplantae</taxon>
        <taxon>Streptophyta</taxon>
        <taxon>Embryophyta</taxon>
        <taxon>Tracheophyta</taxon>
        <taxon>Spermatophyta</taxon>
        <taxon>Magnoliopsida</taxon>
        <taxon>eudicotyledons</taxon>
        <taxon>Gunneridae</taxon>
        <taxon>Pentapetalae</taxon>
        <taxon>asterids</taxon>
        <taxon>campanulids</taxon>
        <taxon>Asterales</taxon>
        <taxon>Asteraceae</taxon>
        <taxon>Asteroideae</taxon>
        <taxon>Anthemideae</taxon>
        <taxon>Anthemidinae</taxon>
        <taxon>Tanacetum</taxon>
    </lineage>
</organism>
<keyword evidence="3" id="KW-0472">Membrane</keyword>
<evidence type="ECO:0000256" key="2">
    <source>
        <dbReference type="SAM" id="MobiDB-lite"/>
    </source>
</evidence>
<proteinExistence type="predicted"/>
<feature type="transmembrane region" description="Helical" evidence="3">
    <location>
        <begin position="89"/>
        <end position="110"/>
    </location>
</feature>
<feature type="non-terminal residue" evidence="4">
    <location>
        <position position="1"/>
    </location>
</feature>
<keyword evidence="3" id="KW-0812">Transmembrane</keyword>
<keyword evidence="3" id="KW-1133">Transmembrane helix</keyword>
<dbReference type="AlphaFoldDB" id="A0A6L2KH49"/>
<keyword evidence="1" id="KW-0175">Coiled coil</keyword>
<reference evidence="4" key="1">
    <citation type="journal article" date="2019" name="Sci. Rep.">
        <title>Draft genome of Tanacetum cinerariifolium, the natural source of mosquito coil.</title>
        <authorList>
            <person name="Yamashiro T."/>
            <person name="Shiraishi A."/>
            <person name="Satake H."/>
            <person name="Nakayama K."/>
        </authorList>
    </citation>
    <scope>NUCLEOTIDE SEQUENCE</scope>
</reference>
<feature type="compositionally biased region" description="Basic and acidic residues" evidence="2">
    <location>
        <begin position="199"/>
        <end position="229"/>
    </location>
</feature>
<accession>A0A6L2KH49</accession>